<keyword evidence="8" id="KW-1185">Reference proteome</keyword>
<feature type="domain" description="Bacterial virulence protein VirB8" evidence="6">
    <location>
        <begin position="28"/>
        <end position="213"/>
    </location>
</feature>
<proteinExistence type="predicted"/>
<keyword evidence="2 5" id="KW-0812">Transmembrane</keyword>
<dbReference type="Proteomes" id="UP000250086">
    <property type="component" value="Unassembled WGS sequence"/>
</dbReference>
<keyword evidence="4 5" id="KW-0472">Membrane</keyword>
<evidence type="ECO:0000313" key="8">
    <source>
        <dbReference type="Proteomes" id="UP000250086"/>
    </source>
</evidence>
<name>A0A2X0WWB4_9GAMM</name>
<dbReference type="EMBL" id="UAPV01000001">
    <property type="protein sequence ID" value="SPT69811.1"/>
    <property type="molecule type" value="Genomic_DNA"/>
</dbReference>
<dbReference type="AlphaFoldDB" id="A0A2X0WWB4"/>
<evidence type="ECO:0000313" key="7">
    <source>
        <dbReference type="EMBL" id="SPT69811.1"/>
    </source>
</evidence>
<comment type="subcellular location">
    <subcellularLocation>
        <location evidence="1">Membrane</location>
        <topology evidence="1">Single-pass membrane protein</topology>
    </subcellularLocation>
</comment>
<dbReference type="CDD" id="cd16425">
    <property type="entry name" value="TrbF"/>
    <property type="match status" value="1"/>
</dbReference>
<dbReference type="Pfam" id="PF04335">
    <property type="entry name" value="VirB8"/>
    <property type="match status" value="1"/>
</dbReference>
<evidence type="ECO:0000256" key="4">
    <source>
        <dbReference type="ARBA" id="ARBA00023136"/>
    </source>
</evidence>
<sequence length="222" mass="24688">MNILHEYQGLLAINQAHKTLKHQVFITVICLLSLSLALIAFATCLYIYTHKSIVPYVIGVDSHGVVLASDRLQKAEAIPKAAIVTELCSFIKNVRLISSDQDVQSQSVIKSYAYLKDKNIINELNDYFIKNNPLQLSESQRRSVAIVNVLYGSNGSAQIDFVETTTSLDSGAVKDRTMRALLVYEIDLDSVISTEGMLLNPLGIFIKEYSVSEIIATPQTRY</sequence>
<evidence type="ECO:0000256" key="1">
    <source>
        <dbReference type="ARBA" id="ARBA00004167"/>
    </source>
</evidence>
<dbReference type="InterPro" id="IPR035658">
    <property type="entry name" value="TrbF"/>
</dbReference>
<dbReference type="SUPFAM" id="SSF54427">
    <property type="entry name" value="NTF2-like"/>
    <property type="match status" value="1"/>
</dbReference>
<evidence type="ECO:0000256" key="3">
    <source>
        <dbReference type="ARBA" id="ARBA00022989"/>
    </source>
</evidence>
<dbReference type="InterPro" id="IPR007430">
    <property type="entry name" value="VirB8"/>
</dbReference>
<evidence type="ECO:0000259" key="6">
    <source>
        <dbReference type="Pfam" id="PF04335"/>
    </source>
</evidence>
<feature type="transmembrane region" description="Helical" evidence="5">
    <location>
        <begin position="24"/>
        <end position="48"/>
    </location>
</feature>
<reference evidence="7 8" key="1">
    <citation type="submission" date="2018-06" db="EMBL/GenBank/DDBJ databases">
        <authorList>
            <consortium name="Pathogen Informatics"/>
            <person name="Doyle S."/>
        </authorList>
    </citation>
    <scope>NUCLEOTIDE SEQUENCE [LARGE SCALE GENOMIC DNA]</scope>
    <source>
        <strain evidence="7 8">NCTC13093</strain>
    </source>
</reference>
<accession>A0A2X0WWB4</accession>
<protein>
    <submittedName>
        <fullName evidence="7">Conjugal transfer protein TrbF</fullName>
    </submittedName>
</protein>
<dbReference type="InterPro" id="IPR032710">
    <property type="entry name" value="NTF2-like_dom_sf"/>
</dbReference>
<dbReference type="Gene3D" id="3.10.450.230">
    <property type="entry name" value="VirB8 protein"/>
    <property type="match status" value="1"/>
</dbReference>
<organism evidence="7 8">
    <name type="scientific">Anaerobiospirillum thomasii</name>
    <dbReference type="NCBI Taxonomy" id="179995"/>
    <lineage>
        <taxon>Bacteria</taxon>
        <taxon>Pseudomonadati</taxon>
        <taxon>Pseudomonadota</taxon>
        <taxon>Gammaproteobacteria</taxon>
        <taxon>Aeromonadales</taxon>
        <taxon>Succinivibrionaceae</taxon>
        <taxon>Anaerobiospirillum</taxon>
    </lineage>
</organism>
<keyword evidence="3 5" id="KW-1133">Transmembrane helix</keyword>
<gene>
    <name evidence="7" type="ORF">NCTC13093_01198</name>
</gene>
<dbReference type="GO" id="GO:0016020">
    <property type="term" value="C:membrane"/>
    <property type="evidence" value="ECO:0007669"/>
    <property type="project" value="UniProtKB-SubCell"/>
</dbReference>
<evidence type="ECO:0000256" key="2">
    <source>
        <dbReference type="ARBA" id="ARBA00022692"/>
    </source>
</evidence>
<evidence type="ECO:0000256" key="5">
    <source>
        <dbReference type="SAM" id="Phobius"/>
    </source>
</evidence>